<reference evidence="5" key="2">
    <citation type="submission" date="2013-07" db="EMBL/GenBank/DDBJ databases">
        <authorList>
            <consortium name="The Broad Institute Genome Sequencing Platform"/>
            <person name="Cuomo C."/>
            <person name="Litvintseva A."/>
            <person name="Chen Y."/>
            <person name="Heitman J."/>
            <person name="Sun S."/>
            <person name="Springer D."/>
            <person name="Dromer F."/>
            <person name="Young S.K."/>
            <person name="Zeng Q."/>
            <person name="Gargeya S."/>
            <person name="Fitzgerald M."/>
            <person name="Abouelleil A."/>
            <person name="Alvarado L."/>
            <person name="Berlin A.M."/>
            <person name="Chapman S.B."/>
            <person name="Dewar J."/>
            <person name="Goldberg J."/>
            <person name="Griggs A."/>
            <person name="Gujja S."/>
            <person name="Hansen M."/>
            <person name="Howarth C."/>
            <person name="Imamovic A."/>
            <person name="Larimer J."/>
            <person name="McCowan C."/>
            <person name="Murphy C."/>
            <person name="Pearson M."/>
            <person name="Priest M."/>
            <person name="Roberts A."/>
            <person name="Saif S."/>
            <person name="Shea T."/>
            <person name="Sykes S."/>
            <person name="Wortman J."/>
            <person name="Nusbaum C."/>
            <person name="Birren B."/>
        </authorList>
    </citation>
    <scope>NUCLEOTIDE SEQUENCE</scope>
    <source>
        <strain evidence="5">CBS 10117</strain>
    </source>
</reference>
<proteinExistence type="predicted"/>
<protein>
    <submittedName>
        <fullName evidence="4">Uncharacterized protein</fullName>
    </submittedName>
</protein>
<organism evidence="4">
    <name type="scientific">Kwoniella dejecticola CBS 10117</name>
    <dbReference type="NCBI Taxonomy" id="1296121"/>
    <lineage>
        <taxon>Eukaryota</taxon>
        <taxon>Fungi</taxon>
        <taxon>Dikarya</taxon>
        <taxon>Basidiomycota</taxon>
        <taxon>Agaricomycotina</taxon>
        <taxon>Tremellomycetes</taxon>
        <taxon>Tremellales</taxon>
        <taxon>Cryptococcaceae</taxon>
        <taxon>Kwoniella</taxon>
    </lineage>
</organism>
<sequence>MTDLAKVNTFISWLKEKGGHFHESAEVKIDPETGLSPFSTASIGADERLVSCPFDLAITSELASRTIIEVAQLTEEELVWPAGTSKEGEKWNERMRIAAYLGFHWSYSAKPETMPNALAHLPYLESLPHSSSLTTPLYYTADELELLKGSSLYGAVEARKAEWRAESDAIRHVLKEEGLSWERYLASATYISSRSFPSKLLRIPADGSITHEAEKDEGSQPVLLPGLDLFNHSRGQPILWLSSQTSTSTGHTTPSISLVSTQITEKGVQLYNNYGPKSNEELLLGYGFVIPDNPDDVVTLRLGTAQLPPPIIAKLEAKKLDSSRVFELRRDGEVDKSLLEMMRIMLNEHDCHNHDEIDEEDEHALHQHEEQELQLKLDVLGMLGGMLDDKLDKLQSSVSEVAEEGKIRGEIKRMCEIYKQGQIDILNATMDKLSERIERIEGLLDEGMGGCPCGC</sequence>
<dbReference type="VEuPathDB" id="FungiDB:I303_00932"/>
<dbReference type="PANTHER" id="PTHR13271">
    <property type="entry name" value="UNCHARACTERIZED PUTATIVE METHYLTRANSFERASE"/>
    <property type="match status" value="1"/>
</dbReference>
<dbReference type="EMBL" id="KI894027">
    <property type="protein sequence ID" value="OBR89110.1"/>
    <property type="molecule type" value="Genomic_DNA"/>
</dbReference>
<dbReference type="OrthoDB" id="42889at2759"/>
<accession>A0A1A6AGA4</accession>
<dbReference type="InterPro" id="IPR044432">
    <property type="entry name" value="Set10/Efm1_SET"/>
</dbReference>
<dbReference type="InterPro" id="IPR050600">
    <property type="entry name" value="SETD3_SETD6_MTase"/>
</dbReference>
<keyword evidence="6" id="KW-1185">Reference proteome</keyword>
<dbReference type="InterPro" id="IPR036464">
    <property type="entry name" value="Rubisco_LSMT_subst-bd_sf"/>
</dbReference>
<evidence type="ECO:0000313" key="4">
    <source>
        <dbReference type="EMBL" id="OBR89110.1"/>
    </source>
</evidence>
<evidence type="ECO:0000313" key="6">
    <source>
        <dbReference type="Proteomes" id="UP000078595"/>
    </source>
</evidence>
<dbReference type="Proteomes" id="UP000078595">
    <property type="component" value="Chromosome 1"/>
</dbReference>
<dbReference type="CDD" id="cd19180">
    <property type="entry name" value="SET_SpSET10-like"/>
    <property type="match status" value="1"/>
</dbReference>
<evidence type="ECO:0000256" key="3">
    <source>
        <dbReference type="ARBA" id="ARBA00022691"/>
    </source>
</evidence>
<keyword evidence="2" id="KW-0808">Transferase</keyword>
<dbReference type="Gene3D" id="3.90.1420.10">
    <property type="entry name" value="Rubisco LSMT, substrate-binding domain"/>
    <property type="match status" value="1"/>
</dbReference>
<dbReference type="GeneID" id="28964631"/>
<reference evidence="4" key="1">
    <citation type="submission" date="2013-07" db="EMBL/GenBank/DDBJ databases">
        <title>The Genome Sequence of Cryptococcus dejecticola CBS10117.</title>
        <authorList>
            <consortium name="The Broad Institute Genome Sequencing Platform"/>
            <person name="Cuomo C."/>
            <person name="Litvintseva A."/>
            <person name="Chen Y."/>
            <person name="Heitman J."/>
            <person name="Sun S."/>
            <person name="Springer D."/>
            <person name="Dromer F."/>
            <person name="Young S.K."/>
            <person name="Zeng Q."/>
            <person name="Gargeya S."/>
            <person name="Fitzgerald M."/>
            <person name="Abouelleil A."/>
            <person name="Alvarado L."/>
            <person name="Berlin A.M."/>
            <person name="Chapman S.B."/>
            <person name="Dewar J."/>
            <person name="Goldberg J."/>
            <person name="Griggs A."/>
            <person name="Gujja S."/>
            <person name="Hansen M."/>
            <person name="Howarth C."/>
            <person name="Imamovic A."/>
            <person name="Larimer J."/>
            <person name="McCowan C."/>
            <person name="Murphy C."/>
            <person name="Pearson M."/>
            <person name="Priest M."/>
            <person name="Roberts A."/>
            <person name="Saif S."/>
            <person name="Shea T."/>
            <person name="Sykes S."/>
            <person name="Wortman J."/>
            <person name="Nusbaum C."/>
            <person name="Birren B."/>
        </authorList>
    </citation>
    <scope>NUCLEOTIDE SEQUENCE [LARGE SCALE GENOMIC DNA]</scope>
    <source>
        <strain evidence="4">CBS 10117</strain>
    </source>
</reference>
<name>A0A1A6AGA4_9TREE</name>
<dbReference type="KEGG" id="kdj:28964631"/>
<reference evidence="5" key="3">
    <citation type="submission" date="2024-02" db="EMBL/GenBank/DDBJ databases">
        <title>Comparative genomics of Cryptococcus and Kwoniella reveals pathogenesis evolution and contrasting modes of karyotype evolution via chromosome fusion or intercentromeric recombination.</title>
        <authorList>
            <person name="Coelho M.A."/>
            <person name="David-Palma M."/>
            <person name="Shea T."/>
            <person name="Bowers K."/>
            <person name="McGinley-Smith S."/>
            <person name="Mohammad A.W."/>
            <person name="Gnirke A."/>
            <person name="Yurkov A.M."/>
            <person name="Nowrousian M."/>
            <person name="Sun S."/>
            <person name="Cuomo C.A."/>
            <person name="Heitman J."/>
        </authorList>
    </citation>
    <scope>NUCLEOTIDE SEQUENCE</scope>
    <source>
        <strain evidence="5">CBS 10117</strain>
    </source>
</reference>
<gene>
    <name evidence="4" type="ORF">I303_00932</name>
    <name evidence="5" type="ORF">I303_100928</name>
</gene>
<dbReference type="STRING" id="1296121.A0A1A6AGA4"/>
<dbReference type="GO" id="GO:0032259">
    <property type="term" value="P:methylation"/>
    <property type="evidence" value="ECO:0007669"/>
    <property type="project" value="UniProtKB-KW"/>
</dbReference>
<dbReference type="EMBL" id="CP144530">
    <property type="protein sequence ID" value="WWC58388.1"/>
    <property type="molecule type" value="Genomic_DNA"/>
</dbReference>
<dbReference type="InterPro" id="IPR046341">
    <property type="entry name" value="SET_dom_sf"/>
</dbReference>
<keyword evidence="1" id="KW-0489">Methyltransferase</keyword>
<dbReference type="PANTHER" id="PTHR13271:SF147">
    <property type="entry name" value="PROTEIN-LYSINE N-METHYLTRANSFERASE EFM1-RELATED"/>
    <property type="match status" value="1"/>
</dbReference>
<dbReference type="Gene3D" id="3.90.1410.10">
    <property type="entry name" value="set domain protein methyltransferase, domain 1"/>
    <property type="match status" value="1"/>
</dbReference>
<dbReference type="RefSeq" id="XP_018266952.1">
    <property type="nucleotide sequence ID" value="XM_018404298.1"/>
</dbReference>
<evidence type="ECO:0000313" key="5">
    <source>
        <dbReference type="EMBL" id="WWC58388.1"/>
    </source>
</evidence>
<dbReference type="GO" id="GO:0005634">
    <property type="term" value="C:nucleus"/>
    <property type="evidence" value="ECO:0007669"/>
    <property type="project" value="TreeGrafter"/>
</dbReference>
<evidence type="ECO:0000256" key="2">
    <source>
        <dbReference type="ARBA" id="ARBA00022679"/>
    </source>
</evidence>
<keyword evidence="3" id="KW-0949">S-adenosyl-L-methionine</keyword>
<dbReference type="AlphaFoldDB" id="A0A1A6AGA4"/>
<evidence type="ECO:0000256" key="1">
    <source>
        <dbReference type="ARBA" id="ARBA00022603"/>
    </source>
</evidence>
<dbReference type="GO" id="GO:0016279">
    <property type="term" value="F:protein-lysine N-methyltransferase activity"/>
    <property type="evidence" value="ECO:0007669"/>
    <property type="project" value="InterPro"/>
</dbReference>
<dbReference type="SUPFAM" id="SSF82199">
    <property type="entry name" value="SET domain"/>
    <property type="match status" value="1"/>
</dbReference>